<dbReference type="Gene3D" id="3.30.420.10">
    <property type="entry name" value="Ribonuclease H-like superfamily/Ribonuclease H"/>
    <property type="match status" value="1"/>
</dbReference>
<feature type="region of interest" description="Disordered" evidence="1">
    <location>
        <begin position="1"/>
        <end position="20"/>
    </location>
</feature>
<evidence type="ECO:0000313" key="3">
    <source>
        <dbReference type="Proteomes" id="UP001219525"/>
    </source>
</evidence>
<dbReference type="InterPro" id="IPR036397">
    <property type="entry name" value="RNaseH_sf"/>
</dbReference>
<gene>
    <name evidence="2" type="ORF">GGX14DRAFT_608460</name>
</gene>
<comment type="caution">
    <text evidence="2">The sequence shown here is derived from an EMBL/GenBank/DDBJ whole genome shotgun (WGS) entry which is preliminary data.</text>
</comment>
<dbReference type="PANTHER" id="PTHR47773:SF1">
    <property type="entry name" value="C2H2-TYPE DOMAIN-CONTAINING PROTEIN"/>
    <property type="match status" value="1"/>
</dbReference>
<dbReference type="SUPFAM" id="SSF53098">
    <property type="entry name" value="Ribonuclease H-like"/>
    <property type="match status" value="1"/>
</dbReference>
<dbReference type="EMBL" id="JARJCW010000017">
    <property type="protein sequence ID" value="KAJ7215501.1"/>
    <property type="molecule type" value="Genomic_DNA"/>
</dbReference>
<dbReference type="PANTHER" id="PTHR47773">
    <property type="entry name" value="SI:DKEY-9I5.2-RELATED"/>
    <property type="match status" value="1"/>
</dbReference>
<dbReference type="InterPro" id="IPR012337">
    <property type="entry name" value="RNaseH-like_sf"/>
</dbReference>
<evidence type="ECO:0008006" key="4">
    <source>
        <dbReference type="Google" id="ProtNLM"/>
    </source>
</evidence>
<dbReference type="GO" id="GO:0003676">
    <property type="term" value="F:nucleic acid binding"/>
    <property type="evidence" value="ECO:0007669"/>
    <property type="project" value="InterPro"/>
</dbReference>
<dbReference type="Proteomes" id="UP001219525">
    <property type="component" value="Unassembled WGS sequence"/>
</dbReference>
<evidence type="ECO:0000256" key="1">
    <source>
        <dbReference type="SAM" id="MobiDB-lite"/>
    </source>
</evidence>
<name>A0AAD6YEM7_9AGAR</name>
<reference evidence="2" key="1">
    <citation type="submission" date="2023-03" db="EMBL/GenBank/DDBJ databases">
        <title>Massive genome expansion in bonnet fungi (Mycena s.s.) driven by repeated elements and novel gene families across ecological guilds.</title>
        <authorList>
            <consortium name="Lawrence Berkeley National Laboratory"/>
            <person name="Harder C.B."/>
            <person name="Miyauchi S."/>
            <person name="Viragh M."/>
            <person name="Kuo A."/>
            <person name="Thoen E."/>
            <person name="Andreopoulos B."/>
            <person name="Lu D."/>
            <person name="Skrede I."/>
            <person name="Drula E."/>
            <person name="Henrissat B."/>
            <person name="Morin E."/>
            <person name="Kohler A."/>
            <person name="Barry K."/>
            <person name="LaButti K."/>
            <person name="Morin E."/>
            <person name="Salamov A."/>
            <person name="Lipzen A."/>
            <person name="Mereny Z."/>
            <person name="Hegedus B."/>
            <person name="Baldrian P."/>
            <person name="Stursova M."/>
            <person name="Weitz H."/>
            <person name="Taylor A."/>
            <person name="Grigoriev I.V."/>
            <person name="Nagy L.G."/>
            <person name="Martin F."/>
            <person name="Kauserud H."/>
        </authorList>
    </citation>
    <scope>NUCLEOTIDE SEQUENCE</scope>
    <source>
        <strain evidence="2">9144</strain>
    </source>
</reference>
<accession>A0AAD6YEM7</accession>
<proteinExistence type="predicted"/>
<evidence type="ECO:0000313" key="2">
    <source>
        <dbReference type="EMBL" id="KAJ7215501.1"/>
    </source>
</evidence>
<sequence length="1353" mass="151715">MQTEPISASTVRSARAQSISESDLAQLNEELAYIEENDEHADIAAGDRFIDESLIDDALGNKEEDLDAEEAAFCDEESVISKQLRDTKTRLADEIKTHGQPLCYKRGDFHDRPPHPIFALGRGSDPTVVYRREIFVWLPQYLPGHPDRFKCTCGMPLSRKGFNDDPIARRVRSMPSDFFLLTYRFVCDDRRKESPGCGTNYQGTDPHIIAQLPRFVQVAFPAYISARGAVSKLMMAQMSNTFAARFGPAPFSELVSEIQHRFHADGELMYLSAAEFYGRTNVQSFSAFDDPQGYAGSPPSVPYLKGLFTDNVSAYRIFIERFIASLSLTVAAGDHTFQLLKYMGDLKGEQLFIAAYTLLNEFEEVRAHSLTQTKSLAFVKELFERIQEGLKQAGHPPTEIFYTDSPQLERSFHESLNSSLVKDVEPITQWTDLPVLETTPGIPATIVSDSMQIEDEASDILADILTPTSSLSLIVVAIKTCQRKEGPPRLEIIQLRTQDRITVFEVSALTSRSEILPSLRAILTNPSIIKIGYSIRESLQAISDTFCLPEIATLARAHNAPILDLGKYAKLKGAVEDPSVSLSALSGLILRKSFSLPYHLSYPWLLAPAERNALLFREIDCEWQIYLALSHLDSLGLPLQPTQSITHGQRITLIQGCKPIAEGTIVGHHPGYLNATMDDHGLTKRINVSASRSLVEISKVLIPGAIHKLHNQTIEWIFTHGRQAVVTTSQLVSRGENPPVPSRTVSRAFSVPAPPEISQNIPEFTPSIPIEFENLTEKDMEATFAFEDSDSDDDGSFGFDFDEDTEFDTSPDANGMPDIDSSFFENTLFDNSINEDTPTAALMEGIEHTFTMMQQSDKLPSRVLDDAFHYMDRLLRLLSKKHSAFKAFAHDFSEAIFVRDYSDECAVRAVVEKNGGDWEYYKRAKSPALNRRIRRYIPERTVLLGRLDKLFKAYQDIQCSTKKTNGPFFSDDAREMVQHLLQTARDGYLSDPPGIPLYYLMGKDRDGLNMYRTVRGTNSLEGGFHMVVRRIFGSLRASPELAECILINWILRRNIRVGFHNRTGKKYRGHYALWVRDEIVELATAVGCNPSFPLPRVLSTRIATSETIGILPIAKSLAENLHITTLPRPHITGLPHHRDTPVHVLTRLSTKSMNRYRYLQLRQRTLAAVVPVHTHQEYLTFKAQINHVKFRKGTKVYPPHEHWKNIDFLKLAQSWNELVDAQSRSITDSNLRLYYKLPQQLEAHHKKTILWKSERSTLTTGLNFTARKPLLDILNSDDNYTHALPAIPLPAAVPDGELDLSIPGDNVPTSFNSMAEEEDLGDGIDSAPPEMGSSNSPTYATACTPAASAVGYT</sequence>
<organism evidence="2 3">
    <name type="scientific">Mycena pura</name>
    <dbReference type="NCBI Taxonomy" id="153505"/>
    <lineage>
        <taxon>Eukaryota</taxon>
        <taxon>Fungi</taxon>
        <taxon>Dikarya</taxon>
        <taxon>Basidiomycota</taxon>
        <taxon>Agaricomycotina</taxon>
        <taxon>Agaricomycetes</taxon>
        <taxon>Agaricomycetidae</taxon>
        <taxon>Agaricales</taxon>
        <taxon>Marasmiineae</taxon>
        <taxon>Mycenaceae</taxon>
        <taxon>Mycena</taxon>
    </lineage>
</organism>
<protein>
    <recommendedName>
        <fullName evidence="4">3'-5' exonuclease domain-containing protein</fullName>
    </recommendedName>
</protein>
<keyword evidence="3" id="KW-1185">Reference proteome</keyword>